<proteinExistence type="predicted"/>
<dbReference type="AlphaFoldDB" id="A0AB72ZAJ3"/>
<accession>A0AB72ZAJ3</accession>
<reference evidence="1 2" key="1">
    <citation type="submission" date="2011-08" db="EMBL/GenBank/DDBJ databases">
        <authorList>
            <person name="Weinstock G."/>
            <person name="Sodergren E."/>
            <person name="Clifton S."/>
            <person name="Fulton L."/>
            <person name="Fulton B."/>
            <person name="Courtney L."/>
            <person name="Fronick C."/>
            <person name="Harrison M."/>
            <person name="Strong C."/>
            <person name="Farmer C."/>
            <person name="Delahaunty K."/>
            <person name="Markovic C."/>
            <person name="Hall O."/>
            <person name="Minx P."/>
            <person name="Tomlinson C."/>
            <person name="Mitreva M."/>
            <person name="Hou S."/>
            <person name="Chen J."/>
            <person name="Wollam A."/>
            <person name="Pepin K.H."/>
            <person name="Johnson M."/>
            <person name="Bhonagiri V."/>
            <person name="Zhang X."/>
            <person name="Suruliraj S."/>
            <person name="Warren W."/>
            <person name="Chinwalla A."/>
            <person name="Mardis E.R."/>
            <person name="Wilson R.K."/>
        </authorList>
    </citation>
    <scope>NUCLEOTIDE SEQUENCE [LARGE SCALE GENOMIC DNA]</scope>
    <source>
        <strain evidence="1 2">ATCC 33091</strain>
    </source>
</reference>
<gene>
    <name evidence="1" type="ORF">HMPREF0557_00957</name>
</gene>
<organism evidence="1 2">
    <name type="scientific">Listeria innocua ATCC 33091</name>
    <dbReference type="NCBI Taxonomy" id="1002366"/>
    <lineage>
        <taxon>Bacteria</taxon>
        <taxon>Bacillati</taxon>
        <taxon>Bacillota</taxon>
        <taxon>Bacilli</taxon>
        <taxon>Bacillales</taxon>
        <taxon>Listeriaceae</taxon>
        <taxon>Listeria</taxon>
    </lineage>
</organism>
<dbReference type="GeneID" id="93233795"/>
<evidence type="ECO:0000313" key="1">
    <source>
        <dbReference type="EMBL" id="EHN61938.1"/>
    </source>
</evidence>
<evidence type="ECO:0000313" key="2">
    <source>
        <dbReference type="Proteomes" id="UP000003597"/>
    </source>
</evidence>
<keyword evidence="2" id="KW-1185">Reference proteome</keyword>
<protein>
    <submittedName>
        <fullName evidence="1">Uncharacterized protein</fullName>
    </submittedName>
</protein>
<dbReference type="EMBL" id="AGCN01000017">
    <property type="protein sequence ID" value="EHN61938.1"/>
    <property type="molecule type" value="Genomic_DNA"/>
</dbReference>
<dbReference type="Proteomes" id="UP000003597">
    <property type="component" value="Unassembled WGS sequence"/>
</dbReference>
<comment type="caution">
    <text evidence="1">The sequence shown here is derived from an EMBL/GenBank/DDBJ whole genome shotgun (WGS) entry which is preliminary data.</text>
</comment>
<dbReference type="RefSeq" id="WP_003770250.1">
    <property type="nucleotide sequence ID" value="NZ_JH556647.1"/>
</dbReference>
<name>A0AB72ZAJ3_LISIO</name>
<sequence>MKKVTHNDVLAQIDTVTSPEQQLNAGIAQEQVSSVRQSNSTKTDESASTASILFGMLTLSKRK</sequence>